<dbReference type="AlphaFoldDB" id="A0A9P6JYI8"/>
<evidence type="ECO:0008006" key="5">
    <source>
        <dbReference type="Google" id="ProtNLM"/>
    </source>
</evidence>
<proteinExistence type="predicted"/>
<feature type="compositionally biased region" description="Polar residues" evidence="1">
    <location>
        <begin position="434"/>
        <end position="444"/>
    </location>
</feature>
<dbReference type="EMBL" id="JAAAXW010000335">
    <property type="protein sequence ID" value="KAF9538087.1"/>
    <property type="molecule type" value="Genomic_DNA"/>
</dbReference>
<keyword evidence="2" id="KW-0812">Transmembrane</keyword>
<name>A0A9P6JYI8_9FUNG</name>
<organism evidence="3 4">
    <name type="scientific">Mortierella hygrophila</name>
    <dbReference type="NCBI Taxonomy" id="979708"/>
    <lineage>
        <taxon>Eukaryota</taxon>
        <taxon>Fungi</taxon>
        <taxon>Fungi incertae sedis</taxon>
        <taxon>Mucoromycota</taxon>
        <taxon>Mortierellomycotina</taxon>
        <taxon>Mortierellomycetes</taxon>
        <taxon>Mortierellales</taxon>
        <taxon>Mortierellaceae</taxon>
        <taxon>Mortierella</taxon>
    </lineage>
</organism>
<dbReference type="Gene3D" id="2.120.10.80">
    <property type="entry name" value="Kelch-type beta propeller"/>
    <property type="match status" value="1"/>
</dbReference>
<keyword evidence="2" id="KW-1133">Transmembrane helix</keyword>
<dbReference type="PANTHER" id="PTHR23244:SF471">
    <property type="entry name" value="GUANINE NUCLEOTIDE-BINDING PROTEIN SUBUNIT BETA 1-RELATED"/>
    <property type="match status" value="1"/>
</dbReference>
<protein>
    <recommendedName>
        <fullName evidence="5">Kelch repeat-containing protein</fullName>
    </recommendedName>
</protein>
<gene>
    <name evidence="3" type="ORF">EC957_007251</name>
</gene>
<evidence type="ECO:0000256" key="2">
    <source>
        <dbReference type="SAM" id="Phobius"/>
    </source>
</evidence>
<reference evidence="3" key="1">
    <citation type="journal article" date="2020" name="Fungal Divers.">
        <title>Resolving the Mortierellaceae phylogeny through synthesis of multi-gene phylogenetics and phylogenomics.</title>
        <authorList>
            <person name="Vandepol N."/>
            <person name="Liber J."/>
            <person name="Desiro A."/>
            <person name="Na H."/>
            <person name="Kennedy M."/>
            <person name="Barry K."/>
            <person name="Grigoriev I.V."/>
            <person name="Miller A.N."/>
            <person name="O'Donnell K."/>
            <person name="Stajich J.E."/>
            <person name="Bonito G."/>
        </authorList>
    </citation>
    <scope>NUCLEOTIDE SEQUENCE</scope>
    <source>
        <strain evidence="3">NRRL 2591</strain>
    </source>
</reference>
<evidence type="ECO:0000313" key="3">
    <source>
        <dbReference type="EMBL" id="KAF9538087.1"/>
    </source>
</evidence>
<keyword evidence="4" id="KW-1185">Reference proteome</keyword>
<feature type="transmembrane region" description="Helical" evidence="2">
    <location>
        <begin position="331"/>
        <end position="353"/>
    </location>
</feature>
<dbReference type="SUPFAM" id="SSF117281">
    <property type="entry name" value="Kelch motif"/>
    <property type="match status" value="1"/>
</dbReference>
<dbReference type="Pfam" id="PF24681">
    <property type="entry name" value="Kelch_KLHDC2_KLHL20_DRC7"/>
    <property type="match status" value="1"/>
</dbReference>
<feature type="region of interest" description="Disordered" evidence="1">
    <location>
        <begin position="364"/>
        <end position="416"/>
    </location>
</feature>
<feature type="compositionally biased region" description="Low complexity" evidence="1">
    <location>
        <begin position="305"/>
        <end position="331"/>
    </location>
</feature>
<dbReference type="PANTHER" id="PTHR23244">
    <property type="entry name" value="KELCH REPEAT DOMAIN"/>
    <property type="match status" value="1"/>
</dbReference>
<dbReference type="Proteomes" id="UP000723463">
    <property type="component" value="Unassembled WGS sequence"/>
</dbReference>
<comment type="caution">
    <text evidence="3">The sequence shown here is derived from an EMBL/GenBank/DDBJ whole genome shotgun (WGS) entry which is preliminary data.</text>
</comment>
<accession>A0A9P6JYI8</accession>
<feature type="region of interest" description="Disordered" evidence="1">
    <location>
        <begin position="432"/>
        <end position="495"/>
    </location>
</feature>
<dbReference type="InterPro" id="IPR015915">
    <property type="entry name" value="Kelch-typ_b-propeller"/>
</dbReference>
<evidence type="ECO:0000256" key="1">
    <source>
        <dbReference type="SAM" id="MobiDB-lite"/>
    </source>
</evidence>
<keyword evidence="2" id="KW-0472">Membrane</keyword>
<evidence type="ECO:0000313" key="4">
    <source>
        <dbReference type="Proteomes" id="UP000723463"/>
    </source>
</evidence>
<sequence length="598" mass="64296">MGYATVNESTFYVHGGFTYRAQGTGTASVLTNQMFALDLTVSWTNTRPVWRDVSPTDSPNITWHSLSVTNDQAQLFLWDSPSGGAFSTFDIQTASWTPSYPVSNGYKANGLRSAVDQVTGMVIVPSSLTEGTETFETAPPITATSSYTTSTMPAEIAGLTHYTFVWSTLRSAILLYGGHSNTTRPNPTTSGPSPGDVSSHCMMPAYNGARMVVFGGCDIGVNSKSDIFILDVQTMTWTQGTSASESDARCNMACTVRGDYFIVWGGNNNYTVLLNNAPLIYNIREDKWVTQFSPILPTGGPPTPRSSTTSGSIPGPTNSTPNTTTPSSPNAAAIGGGVAGGMVVLGLLMFLFYRRRKQVISKTEYTSDSSETPLDGSAHHAPPSATRHDIESPPYPPNQPLSALSPRPLQPRPVSNQHDYIGMESIVQAEPLASSANHSGQRNSFLLRGPQGHNVYADNDGINGKEPFAYGDDIDKDNNHRNPTIFGPRNPQEYMPVATKKPQDPQYQPMSPTSVAREFGAYPQRPNEPQGDGTNVAVVSSGAGGGDGGGGAGMDGLDLRQQIAYIQAQNQDIERMRIEQQQMLRKLQDRLDGQGKSA</sequence>
<feature type="region of interest" description="Disordered" evidence="1">
    <location>
        <begin position="294"/>
        <end position="331"/>
    </location>
</feature>